<gene>
    <name evidence="1" type="ORF">HJG60_011569</name>
</gene>
<reference evidence="1 2" key="1">
    <citation type="journal article" date="2020" name="Nature">
        <title>Six reference-quality genomes reveal evolution of bat adaptations.</title>
        <authorList>
            <person name="Jebb D."/>
            <person name="Huang Z."/>
            <person name="Pippel M."/>
            <person name="Hughes G.M."/>
            <person name="Lavrichenko K."/>
            <person name="Devanna P."/>
            <person name="Winkler S."/>
            <person name="Jermiin L.S."/>
            <person name="Skirmuntt E.C."/>
            <person name="Katzourakis A."/>
            <person name="Burkitt-Gray L."/>
            <person name="Ray D.A."/>
            <person name="Sullivan K.A.M."/>
            <person name="Roscito J.G."/>
            <person name="Kirilenko B.M."/>
            <person name="Davalos L.M."/>
            <person name="Corthals A.P."/>
            <person name="Power M.L."/>
            <person name="Jones G."/>
            <person name="Ransome R.D."/>
            <person name="Dechmann D.K.N."/>
            <person name="Locatelli A.G."/>
            <person name="Puechmaille S.J."/>
            <person name="Fedrigo O."/>
            <person name="Jarvis E.D."/>
            <person name="Hiller M."/>
            <person name="Vernes S.C."/>
            <person name="Myers E.W."/>
            <person name="Teeling E.C."/>
        </authorList>
    </citation>
    <scope>NUCLEOTIDE SEQUENCE [LARGE SCALE GENOMIC DNA]</scope>
    <source>
        <strain evidence="1">Bat1K_MPI-CBG_1</strain>
    </source>
</reference>
<organism evidence="1 2">
    <name type="scientific">Phyllostomus discolor</name>
    <name type="common">pale spear-nosed bat</name>
    <dbReference type="NCBI Taxonomy" id="89673"/>
    <lineage>
        <taxon>Eukaryota</taxon>
        <taxon>Metazoa</taxon>
        <taxon>Chordata</taxon>
        <taxon>Craniata</taxon>
        <taxon>Vertebrata</taxon>
        <taxon>Euteleostomi</taxon>
        <taxon>Mammalia</taxon>
        <taxon>Eutheria</taxon>
        <taxon>Laurasiatheria</taxon>
        <taxon>Chiroptera</taxon>
        <taxon>Yangochiroptera</taxon>
        <taxon>Phyllostomidae</taxon>
        <taxon>Phyllostominae</taxon>
        <taxon>Phyllostomus</taxon>
    </lineage>
</organism>
<sequence>MQPLTHPLPHLEVTCSSPAAQGSLPQTDVSLAGGIFSGCGRMGYVNGMSKNATELTPRRGGTRDRSWWVIHAPAPSPLAHLISRRVPRGKRRRRLPTLAPAHSFSLYWHPSFPGCHLPLPGLWKPLFKYTAGAQILVPASALGGTQTKTLLCS</sequence>
<dbReference type="EMBL" id="JABVXQ010000007">
    <property type="protein sequence ID" value="KAF6099838.1"/>
    <property type="molecule type" value="Genomic_DNA"/>
</dbReference>
<dbReference type="Proteomes" id="UP000664940">
    <property type="component" value="Unassembled WGS sequence"/>
</dbReference>
<dbReference type="AlphaFoldDB" id="A0A833ZW03"/>
<name>A0A833ZW03_9CHIR</name>
<accession>A0A833ZW03</accession>
<proteinExistence type="predicted"/>
<comment type="caution">
    <text evidence="1">The sequence shown here is derived from an EMBL/GenBank/DDBJ whole genome shotgun (WGS) entry which is preliminary data.</text>
</comment>
<evidence type="ECO:0000313" key="1">
    <source>
        <dbReference type="EMBL" id="KAF6099838.1"/>
    </source>
</evidence>
<protein>
    <submittedName>
        <fullName evidence="1">Uncharacterized protein</fullName>
    </submittedName>
</protein>
<evidence type="ECO:0000313" key="2">
    <source>
        <dbReference type="Proteomes" id="UP000664940"/>
    </source>
</evidence>